<dbReference type="SUPFAM" id="SSF46689">
    <property type="entry name" value="Homeodomain-like"/>
    <property type="match status" value="1"/>
</dbReference>
<accession>A0A8J7F541</accession>
<dbReference type="EMBL" id="JADEWL010000096">
    <property type="protein sequence ID" value="MBE9215340.1"/>
    <property type="molecule type" value="Genomic_DNA"/>
</dbReference>
<proteinExistence type="predicted"/>
<organism evidence="1 2">
    <name type="scientific">Plectonema cf. radiosum LEGE 06105</name>
    <dbReference type="NCBI Taxonomy" id="945769"/>
    <lineage>
        <taxon>Bacteria</taxon>
        <taxon>Bacillati</taxon>
        <taxon>Cyanobacteriota</taxon>
        <taxon>Cyanophyceae</taxon>
        <taxon>Oscillatoriophycideae</taxon>
        <taxon>Oscillatoriales</taxon>
        <taxon>Microcoleaceae</taxon>
        <taxon>Plectonema</taxon>
    </lineage>
</organism>
<dbReference type="InterPro" id="IPR007367">
    <property type="entry name" value="DUF433"/>
</dbReference>
<dbReference type="Gene3D" id="1.10.10.10">
    <property type="entry name" value="Winged helix-like DNA-binding domain superfamily/Winged helix DNA-binding domain"/>
    <property type="match status" value="1"/>
</dbReference>
<dbReference type="InterPro" id="IPR009057">
    <property type="entry name" value="Homeodomain-like_sf"/>
</dbReference>
<evidence type="ECO:0000313" key="1">
    <source>
        <dbReference type="EMBL" id="MBE9215340.1"/>
    </source>
</evidence>
<gene>
    <name evidence="1" type="ORF">IQ247_22195</name>
</gene>
<dbReference type="InterPro" id="IPR036388">
    <property type="entry name" value="WH-like_DNA-bd_sf"/>
</dbReference>
<name>A0A8J7F541_9CYAN</name>
<sequence length="70" mass="8186">MLLDGIISNPARMNGQPCIRNLRLTVRRVIELLATYSDKEELFQEFPELEEEDIRQALIYASTYLDDQVK</sequence>
<dbReference type="PANTHER" id="PTHR34849">
    <property type="entry name" value="SSL5025 PROTEIN"/>
    <property type="match status" value="1"/>
</dbReference>
<keyword evidence="2" id="KW-1185">Reference proteome</keyword>
<evidence type="ECO:0000313" key="2">
    <source>
        <dbReference type="Proteomes" id="UP000620559"/>
    </source>
</evidence>
<dbReference type="AlphaFoldDB" id="A0A8J7F541"/>
<dbReference type="Pfam" id="PF04255">
    <property type="entry name" value="DUF433"/>
    <property type="match status" value="1"/>
</dbReference>
<dbReference type="Proteomes" id="UP000620559">
    <property type="component" value="Unassembled WGS sequence"/>
</dbReference>
<dbReference type="PANTHER" id="PTHR34849:SF3">
    <property type="entry name" value="SSR2962 PROTEIN"/>
    <property type="match status" value="1"/>
</dbReference>
<reference evidence="1" key="1">
    <citation type="submission" date="2020-10" db="EMBL/GenBank/DDBJ databases">
        <authorList>
            <person name="Castelo-Branco R."/>
            <person name="Eusebio N."/>
            <person name="Adriana R."/>
            <person name="Vieira A."/>
            <person name="Brugerolle De Fraissinette N."/>
            <person name="Rezende De Castro R."/>
            <person name="Schneider M.P."/>
            <person name="Vasconcelos V."/>
            <person name="Leao P.N."/>
        </authorList>
    </citation>
    <scope>NUCLEOTIDE SEQUENCE</scope>
    <source>
        <strain evidence="1">LEGE 06105</strain>
    </source>
</reference>
<comment type="caution">
    <text evidence="1">The sequence shown here is derived from an EMBL/GenBank/DDBJ whole genome shotgun (WGS) entry which is preliminary data.</text>
</comment>
<protein>
    <submittedName>
        <fullName evidence="1">DUF433 domain-containing protein</fullName>
    </submittedName>
</protein>